<evidence type="ECO:0008006" key="4">
    <source>
        <dbReference type="Google" id="ProtNLM"/>
    </source>
</evidence>
<dbReference type="Proteomes" id="UP001500742">
    <property type="component" value="Unassembled WGS sequence"/>
</dbReference>
<evidence type="ECO:0000256" key="1">
    <source>
        <dbReference type="SAM" id="Phobius"/>
    </source>
</evidence>
<protein>
    <recommendedName>
        <fullName evidence="4">DUF2157 domain-containing protein</fullName>
    </recommendedName>
</protein>
<evidence type="ECO:0000313" key="2">
    <source>
        <dbReference type="EMBL" id="GAA3981635.1"/>
    </source>
</evidence>
<comment type="caution">
    <text evidence="2">The sequence shown here is derived from an EMBL/GenBank/DDBJ whole genome shotgun (WGS) entry which is preliminary data.</text>
</comment>
<reference evidence="3" key="1">
    <citation type="journal article" date="2019" name="Int. J. Syst. Evol. Microbiol.">
        <title>The Global Catalogue of Microorganisms (GCM) 10K type strain sequencing project: providing services to taxonomists for standard genome sequencing and annotation.</title>
        <authorList>
            <consortium name="The Broad Institute Genomics Platform"/>
            <consortium name="The Broad Institute Genome Sequencing Center for Infectious Disease"/>
            <person name="Wu L."/>
            <person name="Ma J."/>
        </authorList>
    </citation>
    <scope>NUCLEOTIDE SEQUENCE [LARGE SCALE GENOMIC DNA]</scope>
    <source>
        <strain evidence="3">JCM 16601</strain>
    </source>
</reference>
<keyword evidence="1" id="KW-0472">Membrane</keyword>
<keyword evidence="1" id="KW-0812">Transmembrane</keyword>
<dbReference type="EMBL" id="BAAAZC010000026">
    <property type="protein sequence ID" value="GAA3981635.1"/>
    <property type="molecule type" value="Genomic_DNA"/>
</dbReference>
<keyword evidence="1" id="KW-1133">Transmembrane helix</keyword>
<proteinExistence type="predicted"/>
<evidence type="ECO:0000313" key="3">
    <source>
        <dbReference type="Proteomes" id="UP001500742"/>
    </source>
</evidence>
<organism evidence="2 3">
    <name type="scientific">Mucilaginibacter dorajii</name>
    <dbReference type="NCBI Taxonomy" id="692994"/>
    <lineage>
        <taxon>Bacteria</taxon>
        <taxon>Pseudomonadati</taxon>
        <taxon>Bacteroidota</taxon>
        <taxon>Sphingobacteriia</taxon>
        <taxon>Sphingobacteriales</taxon>
        <taxon>Sphingobacteriaceae</taxon>
        <taxon>Mucilaginibacter</taxon>
    </lineage>
</organism>
<gene>
    <name evidence="2" type="ORF">GCM10022210_36270</name>
</gene>
<dbReference type="RefSeq" id="WP_259093625.1">
    <property type="nucleotide sequence ID" value="NZ_BAAAZC010000026.1"/>
</dbReference>
<sequence>MRELNDDEIQALIENGARPSDEILSASEKGNIGAYESLFKTLGKEPVQGLPFNFAAKVTAQAKLKVQRKSDMRFNLTAAFILIAGLAIACGLLCLENYSAGSQFLIVTFKYKWVIITGVVVLLSTFFFDQKFITEQKP</sequence>
<name>A0ABP7QFS5_9SPHI</name>
<feature type="transmembrane region" description="Helical" evidence="1">
    <location>
        <begin position="111"/>
        <end position="128"/>
    </location>
</feature>
<feature type="transmembrane region" description="Helical" evidence="1">
    <location>
        <begin position="74"/>
        <end position="99"/>
    </location>
</feature>
<keyword evidence="3" id="KW-1185">Reference proteome</keyword>
<accession>A0ABP7QFS5</accession>